<dbReference type="Proteomes" id="UP000466931">
    <property type="component" value="Chromosome"/>
</dbReference>
<dbReference type="InterPro" id="IPR036291">
    <property type="entry name" value="NAD(P)-bd_dom_sf"/>
</dbReference>
<reference evidence="3" key="2">
    <citation type="submission" date="2020-02" db="EMBL/GenBank/DDBJ databases">
        <authorList>
            <person name="Matsumoto Y."/>
            <person name="Motooka D."/>
            <person name="Nakamura S."/>
        </authorList>
    </citation>
    <scope>NUCLEOTIDE SEQUENCE</scope>
    <source>
        <strain evidence="3">JCM 13671</strain>
    </source>
</reference>
<dbReference type="Pfam" id="PF13561">
    <property type="entry name" value="adh_short_C2"/>
    <property type="match status" value="1"/>
</dbReference>
<gene>
    <name evidence="3" type="ORF">MCNF_54190</name>
</gene>
<organism evidence="3 4">
    <name type="scientific">Mycolicibacterium confluentis</name>
    <dbReference type="NCBI Taxonomy" id="28047"/>
    <lineage>
        <taxon>Bacteria</taxon>
        <taxon>Bacillati</taxon>
        <taxon>Actinomycetota</taxon>
        <taxon>Actinomycetes</taxon>
        <taxon>Mycobacteriales</taxon>
        <taxon>Mycobacteriaceae</taxon>
        <taxon>Mycolicibacterium</taxon>
    </lineage>
</organism>
<comment type="similarity">
    <text evidence="1">Belongs to the short-chain dehydrogenases/reductases (SDR) family.</text>
</comment>
<evidence type="ECO:0000256" key="2">
    <source>
        <dbReference type="ARBA" id="ARBA00023002"/>
    </source>
</evidence>
<evidence type="ECO:0000313" key="4">
    <source>
        <dbReference type="Proteomes" id="UP000466931"/>
    </source>
</evidence>
<accession>A0A7I7Y688</accession>
<dbReference type="InterPro" id="IPR002347">
    <property type="entry name" value="SDR_fam"/>
</dbReference>
<dbReference type="PANTHER" id="PTHR42760:SF133">
    <property type="entry name" value="3-OXOACYL-[ACYL-CARRIER-PROTEIN] REDUCTASE"/>
    <property type="match status" value="1"/>
</dbReference>
<protein>
    <submittedName>
        <fullName evidence="3">Uncharacterized protein</fullName>
    </submittedName>
</protein>
<dbReference type="PRINTS" id="PR00080">
    <property type="entry name" value="SDRFAMILY"/>
</dbReference>
<dbReference type="EMBL" id="AP022612">
    <property type="protein sequence ID" value="BBZ36814.1"/>
    <property type="molecule type" value="Genomic_DNA"/>
</dbReference>
<name>A0A7I7Y688_9MYCO</name>
<dbReference type="PANTHER" id="PTHR42760">
    <property type="entry name" value="SHORT-CHAIN DEHYDROGENASES/REDUCTASES FAMILY MEMBER"/>
    <property type="match status" value="1"/>
</dbReference>
<evidence type="ECO:0000313" key="3">
    <source>
        <dbReference type="EMBL" id="BBZ36814.1"/>
    </source>
</evidence>
<evidence type="ECO:0000256" key="1">
    <source>
        <dbReference type="ARBA" id="ARBA00006484"/>
    </source>
</evidence>
<dbReference type="GO" id="GO:0016616">
    <property type="term" value="F:oxidoreductase activity, acting on the CH-OH group of donors, NAD or NADP as acceptor"/>
    <property type="evidence" value="ECO:0007669"/>
    <property type="project" value="TreeGrafter"/>
</dbReference>
<proteinExistence type="inferred from homology"/>
<keyword evidence="2" id="KW-0560">Oxidoreductase</keyword>
<dbReference type="NCBIfam" id="NF005559">
    <property type="entry name" value="PRK07231.1"/>
    <property type="match status" value="1"/>
</dbReference>
<dbReference type="Gene3D" id="3.40.50.720">
    <property type="entry name" value="NAD(P)-binding Rossmann-like Domain"/>
    <property type="match status" value="1"/>
</dbReference>
<dbReference type="AlphaFoldDB" id="A0A7I7Y688"/>
<dbReference type="SUPFAM" id="SSF51735">
    <property type="entry name" value="NAD(P)-binding Rossmann-fold domains"/>
    <property type="match status" value="1"/>
</dbReference>
<reference evidence="3" key="1">
    <citation type="journal article" date="2019" name="Emerg. Microbes Infect.">
        <title>Comprehensive subspecies identification of 175 nontuberculous mycobacteria species based on 7547 genomic profiles.</title>
        <authorList>
            <person name="Matsumoto Y."/>
            <person name="Kinjo T."/>
            <person name="Motooka D."/>
            <person name="Nabeya D."/>
            <person name="Jung N."/>
            <person name="Uechi K."/>
            <person name="Horii T."/>
            <person name="Iida T."/>
            <person name="Fujita J."/>
            <person name="Nakamura S."/>
        </authorList>
    </citation>
    <scope>NUCLEOTIDE SEQUENCE [LARGE SCALE GENOMIC DNA]</scope>
    <source>
        <strain evidence="3">JCM 13671</strain>
    </source>
</reference>
<dbReference type="PRINTS" id="PR00081">
    <property type="entry name" value="GDHRDH"/>
</dbReference>
<sequence length="258" mass="27726">MYMTTPRRLVGRIALITGGSNGQGAGHTRRLAQEGAIVYFTDIDTKSGSALEASLREEGLDVHFRKHDVASFEHWQEIVSEIETDQGRLDILVNNAGILDLFTAEDATEQSWQRTLDINTKSIFLAVKAALPLLRKSTVASVINTSSIFGLIGADGYLAYIASKGAVTTMTKSLALTYGREGIRFNSIHPGYIDTPMLREELAGLPEGSAESILQTVPLGRFALGEEISPSVAFLASDDAAYITGAELIIDGGHLAGR</sequence>
<dbReference type="FunFam" id="3.40.50.720:FF:000084">
    <property type="entry name" value="Short-chain dehydrogenase reductase"/>
    <property type="match status" value="1"/>
</dbReference>
<keyword evidence="4" id="KW-1185">Reference proteome</keyword>